<keyword evidence="2" id="KW-0238">DNA-binding</keyword>
<proteinExistence type="predicted"/>
<dbReference type="PROSITE" id="PS51118">
    <property type="entry name" value="HTH_HXLR"/>
    <property type="match status" value="1"/>
</dbReference>
<keyword evidence="1" id="KW-0805">Transcription regulation</keyword>
<dbReference type="Gene3D" id="1.10.10.10">
    <property type="entry name" value="Winged helix-like DNA-binding domain superfamily/Winged helix DNA-binding domain"/>
    <property type="match status" value="1"/>
</dbReference>
<dbReference type="InterPro" id="IPR002577">
    <property type="entry name" value="HTH_HxlR"/>
</dbReference>
<dbReference type="InterPro" id="IPR036390">
    <property type="entry name" value="WH_DNA-bd_sf"/>
</dbReference>
<dbReference type="InterPro" id="IPR036388">
    <property type="entry name" value="WH-like_DNA-bd_sf"/>
</dbReference>
<evidence type="ECO:0000313" key="5">
    <source>
        <dbReference type="EMBL" id="VFA88513.1"/>
    </source>
</evidence>
<keyword evidence="3" id="KW-0804">Transcription</keyword>
<dbReference type="GeneID" id="60750063"/>
<evidence type="ECO:0000256" key="1">
    <source>
        <dbReference type="ARBA" id="ARBA00023015"/>
    </source>
</evidence>
<feature type="domain" description="HTH hxlR-type" evidence="4">
    <location>
        <begin position="21"/>
        <end position="120"/>
    </location>
</feature>
<dbReference type="Proteomes" id="UP000360750">
    <property type="component" value="Unassembled WGS sequence"/>
</dbReference>
<evidence type="ECO:0000313" key="6">
    <source>
        <dbReference type="Proteomes" id="UP000360750"/>
    </source>
</evidence>
<dbReference type="PANTHER" id="PTHR33204">
    <property type="entry name" value="TRANSCRIPTIONAL REGULATOR, MARR FAMILY"/>
    <property type="match status" value="1"/>
</dbReference>
<evidence type="ECO:0000259" key="4">
    <source>
        <dbReference type="PROSITE" id="PS51118"/>
    </source>
</evidence>
<comment type="caution">
    <text evidence="5">The sequence shown here is derived from an EMBL/GenBank/DDBJ whole genome shotgun (WGS) entry which is preliminary data.</text>
</comment>
<accession>A0ABD7V2H9</accession>
<dbReference type="Pfam" id="PF01638">
    <property type="entry name" value="HxlR"/>
    <property type="match status" value="1"/>
</dbReference>
<dbReference type="AlphaFoldDB" id="A0ABD7V2H9"/>
<sequence>MAEIRSTVSDEVTVDDVLAGSGTVRAALETIGGVWPMMVLIALDTEPRRYGELRRTVTGINDRMLSQTLRRFVRDGLADRGVMPTRRSCVQYTLTDLGAEVRAAVADFTAVIIRLAPRVEQARERFDRLSGEESP</sequence>
<evidence type="ECO:0000256" key="3">
    <source>
        <dbReference type="ARBA" id="ARBA00023163"/>
    </source>
</evidence>
<dbReference type="SUPFAM" id="SSF46785">
    <property type="entry name" value="Winged helix' DNA-binding domain"/>
    <property type="match status" value="1"/>
</dbReference>
<protein>
    <submittedName>
        <fullName evidence="5">Uncharacterized HTH-type transcriptional regulator ytcD</fullName>
    </submittedName>
</protein>
<gene>
    <name evidence="5" type="primary">ytcD_2</name>
    <name evidence="5" type="ORF">NCTC8139_02058</name>
</gene>
<dbReference type="PANTHER" id="PTHR33204:SF18">
    <property type="entry name" value="TRANSCRIPTIONAL REGULATORY PROTEIN"/>
    <property type="match status" value="1"/>
</dbReference>
<dbReference type="EMBL" id="CAACYD010000006">
    <property type="protein sequence ID" value="VFA88513.1"/>
    <property type="molecule type" value="Genomic_DNA"/>
</dbReference>
<dbReference type="GO" id="GO:0003677">
    <property type="term" value="F:DNA binding"/>
    <property type="evidence" value="ECO:0007669"/>
    <property type="project" value="UniProtKB-KW"/>
</dbReference>
<evidence type="ECO:0000256" key="2">
    <source>
        <dbReference type="ARBA" id="ARBA00023125"/>
    </source>
</evidence>
<dbReference type="RefSeq" id="WP_131734228.1">
    <property type="nucleotide sequence ID" value="NZ_CAACYD010000006.1"/>
</dbReference>
<name>A0ABD7V2H9_9ACTN</name>
<reference evidence="5 6" key="1">
    <citation type="submission" date="2019-02" db="EMBL/GenBank/DDBJ databases">
        <authorList>
            <consortium name="Pathogen Informatics"/>
        </authorList>
    </citation>
    <scope>NUCLEOTIDE SEQUENCE [LARGE SCALE GENOMIC DNA]</scope>
    <source>
        <strain evidence="5 6">3012STDY6756503</strain>
    </source>
</reference>
<organism evidence="5 6">
    <name type="scientific">Gordonia paraffinivorans</name>
    <dbReference type="NCBI Taxonomy" id="175628"/>
    <lineage>
        <taxon>Bacteria</taxon>
        <taxon>Bacillati</taxon>
        <taxon>Actinomycetota</taxon>
        <taxon>Actinomycetes</taxon>
        <taxon>Mycobacteriales</taxon>
        <taxon>Gordoniaceae</taxon>
        <taxon>Gordonia</taxon>
    </lineage>
</organism>